<proteinExistence type="predicted"/>
<dbReference type="EMBL" id="CP045121">
    <property type="protein sequence ID" value="QIN77503.1"/>
    <property type="molecule type" value="Genomic_DNA"/>
</dbReference>
<evidence type="ECO:0000313" key="2">
    <source>
        <dbReference type="EMBL" id="QIN77503.1"/>
    </source>
</evidence>
<evidence type="ECO:0000313" key="3">
    <source>
        <dbReference type="Proteomes" id="UP000502706"/>
    </source>
</evidence>
<protein>
    <submittedName>
        <fullName evidence="2">DUF2726 domain-containing protein</fullName>
    </submittedName>
</protein>
<dbReference type="Proteomes" id="UP000502706">
    <property type="component" value="Chromosome"/>
</dbReference>
<accession>A0A6G8PT51</accession>
<name>A0A6G8PT51_9ACTN</name>
<gene>
    <name evidence="2" type="ORF">GBA65_02170</name>
</gene>
<keyword evidence="3" id="KW-1185">Reference proteome</keyword>
<sequence length="308" mass="35003">MDRRKKILVNSNEAATEKELWKAATEHGARVFPKVRVADALNVQSSGLSDEEYGYALRAHFDFVVADKRSLPLFAVEFDGSHHENDSKTISRDELKRSLCDKLGLPLLRVDADYLRRGVGRFSLLGWFAEVWFMQEAFYAAQEDGSVPLDEPFFYSNILGFGYMDGGRLVAIDNLEPEEQVRLLMEHQGQMIVHRPYDPFLPYRAFIVRSYKKGACQRPVPDEVAVTEPRGYEVALAVLPVAPDRVIVGRSRVRSFMFPPVSSRELAVELSVVDAARKLKLYGEGKHRAYSSRHADLLRARVARSKKR</sequence>
<dbReference type="Pfam" id="PF10881">
    <property type="entry name" value="DUF2726"/>
    <property type="match status" value="1"/>
</dbReference>
<feature type="domain" description="DUF2726" evidence="1">
    <location>
        <begin position="6"/>
        <end position="112"/>
    </location>
</feature>
<evidence type="ECO:0000259" key="1">
    <source>
        <dbReference type="Pfam" id="PF10881"/>
    </source>
</evidence>
<organism evidence="2 3">
    <name type="scientific">Rubrobacter marinus</name>
    <dbReference type="NCBI Taxonomy" id="2653852"/>
    <lineage>
        <taxon>Bacteria</taxon>
        <taxon>Bacillati</taxon>
        <taxon>Actinomycetota</taxon>
        <taxon>Rubrobacteria</taxon>
        <taxon>Rubrobacterales</taxon>
        <taxon>Rubrobacteraceae</taxon>
        <taxon>Rubrobacter</taxon>
    </lineage>
</organism>
<dbReference type="AlphaFoldDB" id="A0A6G8PT51"/>
<dbReference type="KEGG" id="rmar:GBA65_02170"/>
<dbReference type="InterPro" id="IPR024402">
    <property type="entry name" value="DUF2726"/>
</dbReference>
<dbReference type="RefSeq" id="WP_166395184.1">
    <property type="nucleotide sequence ID" value="NZ_CP045121.1"/>
</dbReference>
<reference evidence="2 3" key="1">
    <citation type="submission" date="2019-10" db="EMBL/GenBank/DDBJ databases">
        <title>Rubrobacter sp nov SCSIO 52915 isolated from a deep-sea sediment in the South China Sea.</title>
        <authorList>
            <person name="Chen R.W."/>
        </authorList>
    </citation>
    <scope>NUCLEOTIDE SEQUENCE [LARGE SCALE GENOMIC DNA]</scope>
    <source>
        <strain evidence="2 3">SCSIO 52915</strain>
    </source>
</reference>